<dbReference type="AlphaFoldDB" id="A0A1A9F0U7"/>
<dbReference type="PANTHER" id="PTHR43156:SF2">
    <property type="entry name" value="STAGE II SPORULATION PROTEIN E"/>
    <property type="match status" value="1"/>
</dbReference>
<reference evidence="4" key="1">
    <citation type="submission" date="2016-05" db="EMBL/GenBank/DDBJ databases">
        <authorList>
            <person name="Baek K."/>
            <person name="Yang S.-J."/>
        </authorList>
    </citation>
    <scope>NUCLEOTIDE SEQUENCE [LARGE SCALE GENOMIC DNA]</scope>
    <source>
        <strain evidence="4">ST58-10</strain>
    </source>
</reference>
<organism evidence="3 4">
    <name type="scientific">Marinobacterium aestuarii</name>
    <dbReference type="NCBI Taxonomy" id="1821621"/>
    <lineage>
        <taxon>Bacteria</taxon>
        <taxon>Pseudomonadati</taxon>
        <taxon>Pseudomonadota</taxon>
        <taxon>Gammaproteobacteria</taxon>
        <taxon>Oceanospirillales</taxon>
        <taxon>Oceanospirillaceae</taxon>
        <taxon>Marinobacterium</taxon>
    </lineage>
</organism>
<evidence type="ECO:0000313" key="4">
    <source>
        <dbReference type="Proteomes" id="UP000078070"/>
    </source>
</evidence>
<dbReference type="InterPro" id="IPR052016">
    <property type="entry name" value="Bact_Sigma-Reg"/>
</dbReference>
<name>A0A1A9F0U7_9GAMM</name>
<evidence type="ECO:0000259" key="2">
    <source>
        <dbReference type="SMART" id="SM00331"/>
    </source>
</evidence>
<accession>A0A1A9F0U7</accession>
<feature type="domain" description="PPM-type phosphatase" evidence="2">
    <location>
        <begin position="157"/>
        <end position="374"/>
    </location>
</feature>
<dbReference type="Gene3D" id="3.60.40.10">
    <property type="entry name" value="PPM-type phosphatase domain"/>
    <property type="match status" value="1"/>
</dbReference>
<dbReference type="STRING" id="1821621.A8C75_14805"/>
<dbReference type="SUPFAM" id="SSF52172">
    <property type="entry name" value="CheY-like"/>
    <property type="match status" value="1"/>
</dbReference>
<dbReference type="SMART" id="SM00331">
    <property type="entry name" value="PP2C_SIG"/>
    <property type="match status" value="1"/>
</dbReference>
<evidence type="ECO:0000256" key="1">
    <source>
        <dbReference type="ARBA" id="ARBA00022801"/>
    </source>
</evidence>
<dbReference type="SUPFAM" id="SSF81606">
    <property type="entry name" value="PP2C-like"/>
    <property type="match status" value="1"/>
</dbReference>
<dbReference type="InterPro" id="IPR036457">
    <property type="entry name" value="PPM-type-like_dom_sf"/>
</dbReference>
<reference evidence="3 4" key="2">
    <citation type="journal article" date="2018" name="Int. J. Syst. Evol. Microbiol.">
        <title>Marinobacterium aestuarii sp. nov., a benzene-degrading marine bacterium isolated from estuary sediment.</title>
        <authorList>
            <person name="Bae S.S."/>
            <person name="Jung J."/>
            <person name="Chung D."/>
            <person name="Baek K."/>
        </authorList>
    </citation>
    <scope>NUCLEOTIDE SEQUENCE [LARGE SCALE GENOMIC DNA]</scope>
    <source>
        <strain evidence="3 4">ST58-10</strain>
    </source>
</reference>
<dbReference type="KEGG" id="mars:A8C75_14805"/>
<dbReference type="GO" id="GO:0016791">
    <property type="term" value="F:phosphatase activity"/>
    <property type="evidence" value="ECO:0007669"/>
    <property type="project" value="TreeGrafter"/>
</dbReference>
<dbReference type="EMBL" id="CP015839">
    <property type="protein sequence ID" value="ANG63620.1"/>
    <property type="molecule type" value="Genomic_DNA"/>
</dbReference>
<sequence length="376" mass="43008">MKQILLILDHEENRRLLAQWLEPHYRVLAGDAQVLLADNFDLCILDATALNRLWQQVESRKARERPLFLPFLVVISQRHGHLITGLRRQCVDELIASPVEKMELVVRLDNLLHIRQLSLELEAVNTRLHKNLQRMKDDESGGRHLQFQLLPENHKHIGPYEFSHRLITSAYLSGDFVDYFSIDNRHLGFYMADVSGHGVSSAFVTVLLKSYMARYLEDHREGRDSAILRPGEILDRLNHKLLGGHLDKYMTMFFGVLGLDDNRLRYSQGGQFPFPILFDGTRADFVGIKSLPVGLFEFASYDTVELQLPPGFIMALISDGILEVLPQPRLRDKLGFLLSLISNDSTTIAALVRELALTQENSLPDDITFLMIQKRS</sequence>
<protein>
    <recommendedName>
        <fullName evidence="2">PPM-type phosphatase domain-containing protein</fullName>
    </recommendedName>
</protein>
<dbReference type="RefSeq" id="WP_067383976.1">
    <property type="nucleotide sequence ID" value="NZ_CP015839.1"/>
</dbReference>
<dbReference type="InterPro" id="IPR001932">
    <property type="entry name" value="PPM-type_phosphatase-like_dom"/>
</dbReference>
<evidence type="ECO:0000313" key="3">
    <source>
        <dbReference type="EMBL" id="ANG63620.1"/>
    </source>
</evidence>
<dbReference type="Pfam" id="PF07228">
    <property type="entry name" value="SpoIIE"/>
    <property type="match status" value="1"/>
</dbReference>
<dbReference type="OrthoDB" id="6399952at2"/>
<keyword evidence="4" id="KW-1185">Reference proteome</keyword>
<dbReference type="Proteomes" id="UP000078070">
    <property type="component" value="Chromosome"/>
</dbReference>
<keyword evidence="1" id="KW-0378">Hydrolase</keyword>
<dbReference type="InterPro" id="IPR011006">
    <property type="entry name" value="CheY-like_superfamily"/>
</dbReference>
<dbReference type="PANTHER" id="PTHR43156">
    <property type="entry name" value="STAGE II SPORULATION PROTEIN E-RELATED"/>
    <property type="match status" value="1"/>
</dbReference>
<proteinExistence type="predicted"/>
<gene>
    <name evidence="3" type="ORF">A8C75_14805</name>
</gene>